<dbReference type="InterPro" id="IPR029058">
    <property type="entry name" value="AB_hydrolase_fold"/>
</dbReference>
<evidence type="ECO:0000313" key="2">
    <source>
        <dbReference type="Proteomes" id="UP000023464"/>
    </source>
</evidence>
<dbReference type="PANTHER" id="PTHR15394">
    <property type="entry name" value="SERINE HYDROLASE RBBP9"/>
    <property type="match status" value="1"/>
</dbReference>
<sequence length="188" mass="21523">MNFDNIVIVHGLMATPDHHWFPWLKSQYERSNVRVIVPEMPESHAPSPHLWQEKLQESVPNPNEKTLFIGHSLGCIAALRYISSLPDNVNIGGIVLIAGFYEKLSTLPELSIFTEEYLDFRPLIHKINQRIVILSLNDEIVPPQFTLNLSQQLDAELYGFPDGGHFLDRDGFTVFPKLEKILKNNSMF</sequence>
<dbReference type="Gene3D" id="3.40.50.1820">
    <property type="entry name" value="alpha/beta hydrolase"/>
    <property type="match status" value="1"/>
</dbReference>
<dbReference type="EMBL" id="JFGV01000016">
    <property type="protein sequence ID" value="EYU15962.1"/>
    <property type="molecule type" value="Genomic_DNA"/>
</dbReference>
<dbReference type="AlphaFoldDB" id="A0A022PIM0"/>
<dbReference type="PATRIC" id="fig|1393736.3.peg.1466"/>
<name>A0A022PIM0_9GAMM</name>
<dbReference type="GO" id="GO:0016787">
    <property type="term" value="F:hydrolase activity"/>
    <property type="evidence" value="ECO:0007669"/>
    <property type="project" value="InterPro"/>
</dbReference>
<gene>
    <name evidence="1" type="ORF">BA1DRAFT_01451</name>
</gene>
<reference evidence="1 2" key="1">
    <citation type="submission" date="2014-03" db="EMBL/GenBank/DDBJ databases">
        <title>Draft Genome of Photorhabdus luminescens BA1, an Egyptian Isolate.</title>
        <authorList>
            <person name="Ghazal S."/>
            <person name="Hurst S.G.IV."/>
            <person name="Morris K."/>
            <person name="Thomas K."/>
            <person name="Tisa L.S."/>
        </authorList>
    </citation>
    <scope>NUCLEOTIDE SEQUENCE [LARGE SCALE GENOMIC DNA]</scope>
    <source>
        <strain evidence="1 2">BA1</strain>
    </source>
</reference>
<comment type="caution">
    <text evidence="1">The sequence shown here is derived from an EMBL/GenBank/DDBJ whole genome shotgun (WGS) entry which is preliminary data.</text>
</comment>
<proteinExistence type="predicted"/>
<dbReference type="Pfam" id="PF06821">
    <property type="entry name" value="Ser_hydrolase"/>
    <property type="match status" value="1"/>
</dbReference>
<dbReference type="InterPro" id="IPR010662">
    <property type="entry name" value="RBBP9/YdeN"/>
</dbReference>
<protein>
    <submittedName>
        <fullName evidence="1">Putative esterase</fullName>
    </submittedName>
</protein>
<keyword evidence="2" id="KW-1185">Reference proteome</keyword>
<dbReference type="SUPFAM" id="SSF53474">
    <property type="entry name" value="alpha/beta-Hydrolases"/>
    <property type="match status" value="1"/>
</dbReference>
<evidence type="ECO:0000313" key="1">
    <source>
        <dbReference type="EMBL" id="EYU15962.1"/>
    </source>
</evidence>
<dbReference type="PANTHER" id="PTHR15394:SF3">
    <property type="entry name" value="SERINE HYDROLASE RBBP9"/>
    <property type="match status" value="1"/>
</dbReference>
<dbReference type="Proteomes" id="UP000023464">
    <property type="component" value="Unassembled WGS sequence"/>
</dbReference>
<dbReference type="RefSeq" id="WP_036777472.1">
    <property type="nucleotide sequence ID" value="NZ_CAWLTM010000099.1"/>
</dbReference>
<accession>A0A022PIM0</accession>
<organism evidence="1 2">
    <name type="scientific">Photorhabdus aegyptia</name>
    <dbReference type="NCBI Taxonomy" id="2805098"/>
    <lineage>
        <taxon>Bacteria</taxon>
        <taxon>Pseudomonadati</taxon>
        <taxon>Pseudomonadota</taxon>
        <taxon>Gammaproteobacteria</taxon>
        <taxon>Enterobacterales</taxon>
        <taxon>Morganellaceae</taxon>
        <taxon>Photorhabdus</taxon>
    </lineage>
</organism>